<evidence type="ECO:0000256" key="1">
    <source>
        <dbReference type="SAM" id="MobiDB-lite"/>
    </source>
</evidence>
<proteinExistence type="predicted"/>
<protein>
    <submittedName>
        <fullName evidence="2">Uncharacterized protein</fullName>
    </submittedName>
</protein>
<sequence>MSSKQPSTQQVLYPTTRPSSSSTATAPKPSGTKPPTMDKIFGIRKYQI</sequence>
<name>A0A396J8M7_MEDTR</name>
<accession>A0A396J8M7</accession>
<dbReference type="Gramene" id="rna9146">
    <property type="protein sequence ID" value="RHN73344.1"/>
    <property type="gene ID" value="gene9146"/>
</dbReference>
<feature type="region of interest" description="Disordered" evidence="1">
    <location>
        <begin position="1"/>
        <end position="48"/>
    </location>
</feature>
<comment type="caution">
    <text evidence="2">The sequence shown here is derived from an EMBL/GenBank/DDBJ whole genome shotgun (WGS) entry which is preliminary data.</text>
</comment>
<feature type="compositionally biased region" description="Low complexity" evidence="1">
    <location>
        <begin position="14"/>
        <end position="31"/>
    </location>
</feature>
<dbReference type="Proteomes" id="UP000265566">
    <property type="component" value="Chromosome 2"/>
</dbReference>
<dbReference type="AlphaFoldDB" id="A0A396J8M7"/>
<dbReference type="EMBL" id="PSQE01000002">
    <property type="protein sequence ID" value="RHN73344.1"/>
    <property type="molecule type" value="Genomic_DNA"/>
</dbReference>
<gene>
    <name evidence="2" type="ORF">MtrunA17_Chr2g0297441</name>
</gene>
<reference evidence="2" key="1">
    <citation type="journal article" date="2018" name="Nat. Plants">
        <title>Whole-genome landscape of Medicago truncatula symbiotic genes.</title>
        <authorList>
            <person name="Pecrix Y."/>
            <person name="Gamas P."/>
            <person name="Carrere S."/>
        </authorList>
    </citation>
    <scope>NUCLEOTIDE SEQUENCE</scope>
    <source>
        <tissue evidence="2">Leaves</tissue>
    </source>
</reference>
<feature type="compositionally biased region" description="Polar residues" evidence="1">
    <location>
        <begin position="1"/>
        <end position="13"/>
    </location>
</feature>
<organism evidence="2">
    <name type="scientific">Medicago truncatula</name>
    <name type="common">Barrel medic</name>
    <name type="synonym">Medicago tribuloides</name>
    <dbReference type="NCBI Taxonomy" id="3880"/>
    <lineage>
        <taxon>Eukaryota</taxon>
        <taxon>Viridiplantae</taxon>
        <taxon>Streptophyta</taxon>
        <taxon>Embryophyta</taxon>
        <taxon>Tracheophyta</taxon>
        <taxon>Spermatophyta</taxon>
        <taxon>Magnoliopsida</taxon>
        <taxon>eudicotyledons</taxon>
        <taxon>Gunneridae</taxon>
        <taxon>Pentapetalae</taxon>
        <taxon>rosids</taxon>
        <taxon>fabids</taxon>
        <taxon>Fabales</taxon>
        <taxon>Fabaceae</taxon>
        <taxon>Papilionoideae</taxon>
        <taxon>50 kb inversion clade</taxon>
        <taxon>NPAAA clade</taxon>
        <taxon>Hologalegina</taxon>
        <taxon>IRL clade</taxon>
        <taxon>Trifolieae</taxon>
        <taxon>Medicago</taxon>
    </lineage>
</organism>
<evidence type="ECO:0000313" key="2">
    <source>
        <dbReference type="EMBL" id="RHN73344.1"/>
    </source>
</evidence>